<dbReference type="PANTHER" id="PTHR43877:SF2">
    <property type="entry name" value="AMINOALKYLPHOSPHONATE N-ACETYLTRANSFERASE-RELATED"/>
    <property type="match status" value="1"/>
</dbReference>
<name>A0ABP9Q4Q8_9ACTN</name>
<keyword evidence="1" id="KW-0808">Transferase</keyword>
<sequence length="217" mass="22938">MVAQAERLREAVVETSQGHCERSRAGRVSRLVAGAPRTSTIVSGPGPTVVEVRGRAMLAGVDRIEVAGRVFDVRRAVVDDVPGLAALLADDVLGATRESGDLVAYERAFAAIDADPAHLLLAVRDDTGALVATMQLTLLPGLARGGATRLQVEAVRLAARARGGGLGSALFAWAHAWGAERGAVLSQLTTDRSRVDAHRFYERLGYAPSHTGFKRPL</sequence>
<dbReference type="InterPro" id="IPR050832">
    <property type="entry name" value="Bact_Acetyltransf"/>
</dbReference>
<evidence type="ECO:0000313" key="4">
    <source>
        <dbReference type="EMBL" id="GAA5155848.1"/>
    </source>
</evidence>
<comment type="caution">
    <text evidence="4">The sequence shown here is derived from an EMBL/GenBank/DDBJ whole genome shotgun (WGS) entry which is preliminary data.</text>
</comment>
<evidence type="ECO:0000259" key="3">
    <source>
        <dbReference type="PROSITE" id="PS51186"/>
    </source>
</evidence>
<gene>
    <name evidence="4" type="ORF">GCM10023340_42190</name>
</gene>
<feature type="domain" description="N-acetyltransferase" evidence="3">
    <location>
        <begin position="71"/>
        <end position="217"/>
    </location>
</feature>
<organism evidence="4 5">
    <name type="scientific">Nocardioides marinquilinus</name>
    <dbReference type="NCBI Taxonomy" id="1210400"/>
    <lineage>
        <taxon>Bacteria</taxon>
        <taxon>Bacillati</taxon>
        <taxon>Actinomycetota</taxon>
        <taxon>Actinomycetes</taxon>
        <taxon>Propionibacteriales</taxon>
        <taxon>Nocardioidaceae</taxon>
        <taxon>Nocardioides</taxon>
    </lineage>
</organism>
<keyword evidence="2" id="KW-0012">Acyltransferase</keyword>
<dbReference type="InterPro" id="IPR016181">
    <property type="entry name" value="Acyl_CoA_acyltransferase"/>
</dbReference>
<evidence type="ECO:0000313" key="5">
    <source>
        <dbReference type="Proteomes" id="UP001500221"/>
    </source>
</evidence>
<evidence type="ECO:0000256" key="1">
    <source>
        <dbReference type="ARBA" id="ARBA00022679"/>
    </source>
</evidence>
<accession>A0ABP9Q4Q8</accession>
<dbReference type="Pfam" id="PF00583">
    <property type="entry name" value="Acetyltransf_1"/>
    <property type="match status" value="1"/>
</dbReference>
<reference evidence="5" key="1">
    <citation type="journal article" date="2019" name="Int. J. Syst. Evol. Microbiol.">
        <title>The Global Catalogue of Microorganisms (GCM) 10K type strain sequencing project: providing services to taxonomists for standard genome sequencing and annotation.</title>
        <authorList>
            <consortium name="The Broad Institute Genomics Platform"/>
            <consortium name="The Broad Institute Genome Sequencing Center for Infectious Disease"/>
            <person name="Wu L."/>
            <person name="Ma J."/>
        </authorList>
    </citation>
    <scope>NUCLEOTIDE SEQUENCE [LARGE SCALE GENOMIC DNA]</scope>
    <source>
        <strain evidence="5">JCM 18459</strain>
    </source>
</reference>
<keyword evidence="5" id="KW-1185">Reference proteome</keyword>
<dbReference type="Gene3D" id="3.40.630.30">
    <property type="match status" value="1"/>
</dbReference>
<dbReference type="EMBL" id="BAABKG010000006">
    <property type="protein sequence ID" value="GAA5155848.1"/>
    <property type="molecule type" value="Genomic_DNA"/>
</dbReference>
<dbReference type="SUPFAM" id="SSF55729">
    <property type="entry name" value="Acyl-CoA N-acyltransferases (Nat)"/>
    <property type="match status" value="1"/>
</dbReference>
<proteinExistence type="predicted"/>
<evidence type="ECO:0000256" key="2">
    <source>
        <dbReference type="ARBA" id="ARBA00023315"/>
    </source>
</evidence>
<dbReference type="InterPro" id="IPR000182">
    <property type="entry name" value="GNAT_dom"/>
</dbReference>
<protein>
    <recommendedName>
        <fullName evidence="3">N-acetyltransferase domain-containing protein</fullName>
    </recommendedName>
</protein>
<dbReference type="Proteomes" id="UP001500221">
    <property type="component" value="Unassembled WGS sequence"/>
</dbReference>
<dbReference type="PROSITE" id="PS51186">
    <property type="entry name" value="GNAT"/>
    <property type="match status" value="1"/>
</dbReference>
<dbReference type="PANTHER" id="PTHR43877">
    <property type="entry name" value="AMINOALKYLPHOSPHONATE N-ACETYLTRANSFERASE-RELATED-RELATED"/>
    <property type="match status" value="1"/>
</dbReference>